<evidence type="ECO:0000313" key="7">
    <source>
        <dbReference type="EMBL" id="TCV02654.1"/>
    </source>
</evidence>
<protein>
    <submittedName>
        <fullName evidence="7">Uncharacterized protein DUF202</fullName>
    </submittedName>
</protein>
<evidence type="ECO:0000256" key="4">
    <source>
        <dbReference type="ARBA" id="ARBA00023136"/>
    </source>
</evidence>
<feature type="transmembrane region" description="Helical" evidence="5">
    <location>
        <begin position="81"/>
        <end position="99"/>
    </location>
</feature>
<dbReference type="Pfam" id="PF02656">
    <property type="entry name" value="DUF202"/>
    <property type="match status" value="1"/>
</dbReference>
<dbReference type="GO" id="GO:0012505">
    <property type="term" value="C:endomembrane system"/>
    <property type="evidence" value="ECO:0007669"/>
    <property type="project" value="UniProtKB-SubCell"/>
</dbReference>
<comment type="caution">
    <text evidence="7">The sequence shown here is derived from an EMBL/GenBank/DDBJ whole genome shotgun (WGS) entry which is preliminary data.</text>
</comment>
<feature type="transmembrane region" description="Helical" evidence="5">
    <location>
        <begin position="12"/>
        <end position="34"/>
    </location>
</feature>
<evidence type="ECO:0000313" key="8">
    <source>
        <dbReference type="Proteomes" id="UP000294692"/>
    </source>
</evidence>
<accession>A0A4R3VFZ1</accession>
<evidence type="ECO:0000256" key="2">
    <source>
        <dbReference type="ARBA" id="ARBA00022692"/>
    </source>
</evidence>
<sequence>MRDKGLQPERTALAWFRTLLTWCASLILLFRLVWLTDEPAILWAVYLLAAGAIPMTMLCLSRARYLKLASVPRQVSPCIPMALSAVCALSAILGMWAMLMQ</sequence>
<proteinExistence type="predicted"/>
<feature type="domain" description="DUF202" evidence="6">
    <location>
        <begin position="3"/>
        <end position="67"/>
    </location>
</feature>
<feature type="transmembrane region" description="Helical" evidence="5">
    <location>
        <begin position="40"/>
        <end position="60"/>
    </location>
</feature>
<reference evidence="7 8" key="1">
    <citation type="submission" date="2019-03" db="EMBL/GenBank/DDBJ databases">
        <title>Genomic Encyclopedia of Type Strains, Phase IV (KMG-IV): sequencing the most valuable type-strain genomes for metagenomic binning, comparative biology and taxonomic classification.</title>
        <authorList>
            <person name="Goeker M."/>
        </authorList>
    </citation>
    <scope>NUCLEOTIDE SEQUENCE [LARGE SCALE GENOMIC DNA]</scope>
    <source>
        <strain evidence="7 8">DSM 100048</strain>
    </source>
</reference>
<keyword evidence="2 5" id="KW-0812">Transmembrane</keyword>
<evidence type="ECO:0000256" key="3">
    <source>
        <dbReference type="ARBA" id="ARBA00022989"/>
    </source>
</evidence>
<dbReference type="OrthoDB" id="3701077at2"/>
<name>A0A4R3VFZ1_9BURK</name>
<evidence type="ECO:0000259" key="6">
    <source>
        <dbReference type="Pfam" id="PF02656"/>
    </source>
</evidence>
<keyword evidence="8" id="KW-1185">Reference proteome</keyword>
<dbReference type="Proteomes" id="UP000294692">
    <property type="component" value="Unassembled WGS sequence"/>
</dbReference>
<dbReference type="EMBL" id="SMBX01000001">
    <property type="protein sequence ID" value="TCV02654.1"/>
    <property type="molecule type" value="Genomic_DNA"/>
</dbReference>
<evidence type="ECO:0000256" key="5">
    <source>
        <dbReference type="SAM" id="Phobius"/>
    </source>
</evidence>
<dbReference type="InterPro" id="IPR003807">
    <property type="entry name" value="DUF202"/>
</dbReference>
<evidence type="ECO:0000256" key="1">
    <source>
        <dbReference type="ARBA" id="ARBA00004127"/>
    </source>
</evidence>
<keyword evidence="3 5" id="KW-1133">Transmembrane helix</keyword>
<dbReference type="AlphaFoldDB" id="A0A4R3VFZ1"/>
<keyword evidence="4 5" id="KW-0472">Membrane</keyword>
<dbReference type="RefSeq" id="WP_132472399.1">
    <property type="nucleotide sequence ID" value="NZ_JBEBWM010000124.1"/>
</dbReference>
<gene>
    <name evidence="7" type="ORF">EV686_101110</name>
</gene>
<organism evidence="7 8">
    <name type="scientific">Paracandidimonas soli</name>
    <dbReference type="NCBI Taxonomy" id="1917182"/>
    <lineage>
        <taxon>Bacteria</taxon>
        <taxon>Pseudomonadati</taxon>
        <taxon>Pseudomonadota</taxon>
        <taxon>Betaproteobacteria</taxon>
        <taxon>Burkholderiales</taxon>
        <taxon>Alcaligenaceae</taxon>
        <taxon>Paracandidimonas</taxon>
    </lineage>
</organism>
<comment type="subcellular location">
    <subcellularLocation>
        <location evidence="1">Endomembrane system</location>
        <topology evidence="1">Multi-pass membrane protein</topology>
    </subcellularLocation>
</comment>